<proteinExistence type="inferred from homology"/>
<feature type="region of interest" description="Disordered" evidence="13">
    <location>
        <begin position="1"/>
        <end position="43"/>
    </location>
</feature>
<evidence type="ECO:0000256" key="10">
    <source>
        <dbReference type="ARBA" id="ARBA00043193"/>
    </source>
</evidence>
<evidence type="ECO:0000256" key="2">
    <source>
        <dbReference type="ARBA" id="ARBA00012255"/>
    </source>
</evidence>
<evidence type="ECO:0000256" key="5">
    <source>
        <dbReference type="ARBA" id="ARBA00042398"/>
    </source>
</evidence>
<dbReference type="GO" id="GO:0004649">
    <property type="term" value="F:poly(ADP-ribose) glycohydrolase activity"/>
    <property type="evidence" value="ECO:0007669"/>
    <property type="project" value="UniProtKB-EC"/>
</dbReference>
<dbReference type="AlphaFoldDB" id="A0AAW1QS40"/>
<feature type="binding site" evidence="12">
    <location>
        <position position="97"/>
    </location>
    <ligand>
        <name>Mg(2+)</name>
        <dbReference type="ChEBI" id="CHEBI:18420"/>
        <label>1</label>
    </ligand>
</feature>
<dbReference type="PANTHER" id="PTHR16222:SF24">
    <property type="entry name" value="ADP-RIBOSYLHYDROLASE ARH3"/>
    <property type="match status" value="1"/>
</dbReference>
<evidence type="ECO:0000256" key="3">
    <source>
        <dbReference type="ARBA" id="ARBA00022801"/>
    </source>
</evidence>
<evidence type="ECO:0000313" key="14">
    <source>
        <dbReference type="EMBL" id="KAK9824227.1"/>
    </source>
</evidence>
<evidence type="ECO:0000313" key="15">
    <source>
        <dbReference type="Proteomes" id="UP001489004"/>
    </source>
</evidence>
<evidence type="ECO:0000256" key="6">
    <source>
        <dbReference type="ARBA" id="ARBA00042471"/>
    </source>
</evidence>
<dbReference type="Gene3D" id="1.10.4080.10">
    <property type="entry name" value="ADP-ribosylation/Crystallin J1"/>
    <property type="match status" value="1"/>
</dbReference>
<dbReference type="InterPro" id="IPR036705">
    <property type="entry name" value="Ribosyl_crysJ1_sf"/>
</dbReference>
<gene>
    <name evidence="14" type="ORF">WJX72_008668</name>
</gene>
<evidence type="ECO:0000256" key="11">
    <source>
        <dbReference type="ARBA" id="ARBA00049015"/>
    </source>
</evidence>
<feature type="binding site" evidence="12">
    <location>
        <position position="95"/>
    </location>
    <ligand>
        <name>Mg(2+)</name>
        <dbReference type="ChEBI" id="CHEBI:18420"/>
        <label>1</label>
    </ligand>
</feature>
<keyword evidence="15" id="KW-1185">Reference proteome</keyword>
<name>A0AAW1QS40_9CHLO</name>
<evidence type="ECO:0000256" key="9">
    <source>
        <dbReference type="ARBA" id="ARBA00043187"/>
    </source>
</evidence>
<evidence type="ECO:0000256" key="7">
    <source>
        <dbReference type="ARBA" id="ARBA00042722"/>
    </source>
</evidence>
<keyword evidence="12" id="KW-0460">Magnesium</keyword>
<feature type="binding site" evidence="12">
    <location>
        <position position="330"/>
    </location>
    <ligand>
        <name>Mg(2+)</name>
        <dbReference type="ChEBI" id="CHEBI:18420"/>
        <label>1</label>
    </ligand>
</feature>
<dbReference type="Proteomes" id="UP001489004">
    <property type="component" value="Unassembled WGS sequence"/>
</dbReference>
<dbReference type="InterPro" id="IPR050792">
    <property type="entry name" value="ADP-ribosylglycohydrolase"/>
</dbReference>
<dbReference type="SUPFAM" id="SSF101478">
    <property type="entry name" value="ADP-ribosylglycohydrolase"/>
    <property type="match status" value="1"/>
</dbReference>
<accession>A0AAW1QS40</accession>
<protein>
    <recommendedName>
        <fullName evidence="4">ADP-ribosylhydrolase ARH3</fullName>
        <ecNumber evidence="2">3.2.1.143</ecNumber>
    </recommendedName>
    <alternativeName>
        <fullName evidence="5">ADP-ribose glycohydrolase ARH3</fullName>
    </alternativeName>
    <alternativeName>
        <fullName evidence="6">ADP-ribosylhydrolase 3</fullName>
    </alternativeName>
    <alternativeName>
        <fullName evidence="9">O-acetyl-ADP-ribose deacetylase ARH3</fullName>
    </alternativeName>
    <alternativeName>
        <fullName evidence="10">Poly(ADP-ribose) glycohydrolase ARH3</fullName>
    </alternativeName>
    <alternativeName>
        <fullName evidence="8">[Protein ADP-ribosylarginine] hydrolase-like protein 2</fullName>
    </alternativeName>
    <alternativeName>
        <fullName evidence="7">[Protein ADP-ribosylserine] hydrolase</fullName>
    </alternativeName>
</protein>
<comment type="cofactor">
    <cofactor evidence="12">
        <name>Mg(2+)</name>
        <dbReference type="ChEBI" id="CHEBI:18420"/>
    </cofactor>
    <text evidence="12">Binds 2 magnesium ions per subunit.</text>
</comment>
<dbReference type="Pfam" id="PF03747">
    <property type="entry name" value="ADP_ribosyl_GH"/>
    <property type="match status" value="1"/>
</dbReference>
<keyword evidence="12" id="KW-0479">Metal-binding</keyword>
<dbReference type="EMBL" id="JALJOR010000002">
    <property type="protein sequence ID" value="KAK9824227.1"/>
    <property type="molecule type" value="Genomic_DNA"/>
</dbReference>
<evidence type="ECO:0000256" key="8">
    <source>
        <dbReference type="ARBA" id="ARBA00042850"/>
    </source>
</evidence>
<comment type="caution">
    <text evidence="14">The sequence shown here is derived from an EMBL/GenBank/DDBJ whole genome shotgun (WGS) entry which is preliminary data.</text>
</comment>
<keyword evidence="3" id="KW-0378">Hydrolase</keyword>
<comment type="similarity">
    <text evidence="1">Belongs to the ADP-ribosylglycohydrolase family.</text>
</comment>
<dbReference type="PANTHER" id="PTHR16222">
    <property type="entry name" value="ADP-RIBOSYLGLYCOHYDROLASE"/>
    <property type="match status" value="1"/>
</dbReference>
<evidence type="ECO:0000256" key="1">
    <source>
        <dbReference type="ARBA" id="ARBA00010702"/>
    </source>
</evidence>
<evidence type="ECO:0000256" key="13">
    <source>
        <dbReference type="SAM" id="MobiDB-lite"/>
    </source>
</evidence>
<feature type="binding site" evidence="12">
    <location>
        <position position="328"/>
    </location>
    <ligand>
        <name>Mg(2+)</name>
        <dbReference type="ChEBI" id="CHEBI:18420"/>
        <label>1</label>
    </ligand>
</feature>
<feature type="binding site" evidence="12">
    <location>
        <position position="331"/>
    </location>
    <ligand>
        <name>Mg(2+)</name>
        <dbReference type="ChEBI" id="CHEBI:18420"/>
        <label>1</label>
    </ligand>
</feature>
<sequence length="381" mass="39852">MLQPLPWANHPRKQQLGLHHSRDSMPATGATAAAGPPAAEDGGHATRVLGSLLGAVSGDTLGSAVEGWDWRRIRSEFPDALTLFQDARMGLGTYTDDTQMTLALARSLVRKGKCDSADAAYMYAQAFQPERGYGRAAAQVLFALRAGADHRATATASFPEGSFANGGAMRIAPVGLAYRNASPAVLEQAVREALLCTHVHPEGVDGAFIQAAAVAALARSTPAGSGPAGSPAALLTLLTPLANTKSMRDKLLHLADSLPHASSPRQAGNWEGITDSPDWQFDNQVLNAIAAPFQIPATEAVGCALWAVCRHWNDPVGCIVGAVHMGGDTDTIAAMAGAMAGALHGSSWLPAEWWDNLENGADGRDTIVEVARELSKLDVTA</sequence>
<feature type="binding site" evidence="12">
    <location>
        <position position="96"/>
    </location>
    <ligand>
        <name>Mg(2+)</name>
        <dbReference type="ChEBI" id="CHEBI:18420"/>
        <label>1</label>
    </ligand>
</feature>
<dbReference type="InterPro" id="IPR005502">
    <property type="entry name" value="Ribosyl_crysJ1"/>
</dbReference>
<comment type="catalytic activity">
    <reaction evidence="11">
        <text>alpha-NAD(+) + H2O = ADP-D-ribose + nicotinamide + H(+)</text>
        <dbReference type="Rhea" id="RHEA:68792"/>
        <dbReference type="ChEBI" id="CHEBI:15377"/>
        <dbReference type="ChEBI" id="CHEBI:15378"/>
        <dbReference type="ChEBI" id="CHEBI:17154"/>
        <dbReference type="ChEBI" id="CHEBI:57967"/>
        <dbReference type="ChEBI" id="CHEBI:77017"/>
    </reaction>
</comment>
<dbReference type="EC" id="3.2.1.143" evidence="2"/>
<feature type="compositionally biased region" description="Low complexity" evidence="13">
    <location>
        <begin position="26"/>
        <end position="39"/>
    </location>
</feature>
<organism evidence="14 15">
    <name type="scientific">[Myrmecia] bisecta</name>
    <dbReference type="NCBI Taxonomy" id="41462"/>
    <lineage>
        <taxon>Eukaryota</taxon>
        <taxon>Viridiplantae</taxon>
        <taxon>Chlorophyta</taxon>
        <taxon>core chlorophytes</taxon>
        <taxon>Trebouxiophyceae</taxon>
        <taxon>Trebouxiales</taxon>
        <taxon>Trebouxiaceae</taxon>
        <taxon>Myrmecia</taxon>
    </lineage>
</organism>
<evidence type="ECO:0000256" key="4">
    <source>
        <dbReference type="ARBA" id="ARBA00041057"/>
    </source>
</evidence>
<dbReference type="GO" id="GO:0046872">
    <property type="term" value="F:metal ion binding"/>
    <property type="evidence" value="ECO:0007669"/>
    <property type="project" value="UniProtKB-KW"/>
</dbReference>
<evidence type="ECO:0000256" key="12">
    <source>
        <dbReference type="PIRSR" id="PIRSR605502-1"/>
    </source>
</evidence>
<reference evidence="14 15" key="1">
    <citation type="journal article" date="2024" name="Nat. Commun.">
        <title>Phylogenomics reveals the evolutionary origins of lichenization in chlorophyte algae.</title>
        <authorList>
            <person name="Puginier C."/>
            <person name="Libourel C."/>
            <person name="Otte J."/>
            <person name="Skaloud P."/>
            <person name="Haon M."/>
            <person name="Grisel S."/>
            <person name="Petersen M."/>
            <person name="Berrin J.G."/>
            <person name="Delaux P.M."/>
            <person name="Dal Grande F."/>
            <person name="Keller J."/>
        </authorList>
    </citation>
    <scope>NUCLEOTIDE SEQUENCE [LARGE SCALE GENOMIC DNA]</scope>
    <source>
        <strain evidence="14 15">SAG 2043</strain>
    </source>
</reference>